<keyword evidence="6" id="KW-0598">Phosphotransferase system</keyword>
<evidence type="ECO:0000256" key="3">
    <source>
        <dbReference type="ARBA" id="ARBA00022490"/>
    </source>
</evidence>
<organism evidence="17 18">
    <name type="scientific">Providencia stuartii</name>
    <dbReference type="NCBI Taxonomy" id="588"/>
    <lineage>
        <taxon>Bacteria</taxon>
        <taxon>Pseudomonadati</taxon>
        <taxon>Pseudomonadota</taxon>
        <taxon>Gammaproteobacteria</taxon>
        <taxon>Enterobacterales</taxon>
        <taxon>Morganellaceae</taxon>
        <taxon>Providencia</taxon>
    </lineage>
</organism>
<dbReference type="SUPFAM" id="SSF46973">
    <property type="entry name" value="Enzyme IIa from lactose specific PTS, IIa-lac"/>
    <property type="match status" value="1"/>
</dbReference>
<comment type="cofactor">
    <cofactor evidence="13">
        <name>Mg(2+)</name>
        <dbReference type="ChEBI" id="CHEBI:18420"/>
    </cofactor>
    <text evidence="13">Binds 1 Mg(2+) ion per trimer.</text>
</comment>
<dbReference type="GeneID" id="92280180"/>
<feature type="active site" description="Tele-phosphohistidine intermediate" evidence="12">
    <location>
        <position position="87"/>
    </location>
</feature>
<evidence type="ECO:0000256" key="9">
    <source>
        <dbReference type="ARBA" id="ARBA00081283"/>
    </source>
</evidence>
<reference evidence="17 18" key="1">
    <citation type="submission" date="2016-03" db="EMBL/GenBank/DDBJ databases">
        <title>Genome sequence of Providencia stuartii strain, isolated from the salivary glands of larval Lucilia sericata.</title>
        <authorList>
            <person name="Yuan Y."/>
            <person name="Zhang Y."/>
            <person name="Fu S."/>
            <person name="Crippen T.L."/>
            <person name="Visi D."/>
            <person name="Benbow M.E."/>
            <person name="Allen M."/>
            <person name="Tomberlin J.K."/>
            <person name="Sze S.-H."/>
            <person name="Tarone A.M."/>
        </authorList>
    </citation>
    <scope>NUCLEOTIDE SEQUENCE [LARGE SCALE GENOMIC DNA]</scope>
    <source>
        <strain evidence="17 18">Crippen</strain>
    </source>
</reference>
<evidence type="ECO:0000256" key="5">
    <source>
        <dbReference type="ARBA" id="ARBA00022679"/>
    </source>
</evidence>
<dbReference type="Pfam" id="PF02255">
    <property type="entry name" value="PTS_IIA"/>
    <property type="match status" value="1"/>
</dbReference>
<dbReference type="Gene3D" id="1.20.58.80">
    <property type="entry name" value="Phosphotransferase system, lactose/cellobiose-type IIA subunit"/>
    <property type="match status" value="1"/>
</dbReference>
<dbReference type="FunFam" id="1.20.58.80:FF:000001">
    <property type="entry name" value="PTS system, lactose-specific IIa component"/>
    <property type="match status" value="1"/>
</dbReference>
<dbReference type="Proteomes" id="UP000179588">
    <property type="component" value="Unassembled WGS sequence"/>
</dbReference>
<evidence type="ECO:0000313" key="16">
    <source>
        <dbReference type="EMBL" id="EMJ5134578.1"/>
    </source>
</evidence>
<evidence type="ECO:0000256" key="10">
    <source>
        <dbReference type="ARBA" id="ARBA00081864"/>
    </source>
</evidence>
<evidence type="ECO:0000256" key="14">
    <source>
        <dbReference type="PROSITE-ProRule" id="PRU00418"/>
    </source>
</evidence>
<feature type="binding site" evidence="13">
    <location>
        <position position="90"/>
    </location>
    <ligand>
        <name>Mg(2+)</name>
        <dbReference type="ChEBI" id="CHEBI:18420"/>
        <note>ligand shared between all trimeric partners</note>
    </ligand>
</feature>
<gene>
    <name evidence="16" type="primary">chbA</name>
    <name evidence="17" type="ORF">A3Q29_17865</name>
    <name evidence="16" type="ORF">RG298_002315</name>
</gene>
<dbReference type="PANTHER" id="PTHR34382">
    <property type="entry name" value="PTS SYSTEM N,N'-DIACETYLCHITOBIOSE-SPECIFIC EIIA COMPONENT"/>
    <property type="match status" value="1"/>
</dbReference>
<dbReference type="PANTHER" id="PTHR34382:SF7">
    <property type="entry name" value="PTS SYSTEM N,N'-DIACETYLCHITOBIOSE-SPECIFIC EIIA COMPONENT"/>
    <property type="match status" value="1"/>
</dbReference>
<evidence type="ECO:0000256" key="13">
    <source>
        <dbReference type="PIRSR" id="PIRSR000699-2"/>
    </source>
</evidence>
<dbReference type="GO" id="GO:0009401">
    <property type="term" value="P:phosphoenolpyruvate-dependent sugar phosphotransferase system"/>
    <property type="evidence" value="ECO:0007669"/>
    <property type="project" value="UniProtKB-KW"/>
</dbReference>
<keyword evidence="5" id="KW-0808">Transferase</keyword>
<dbReference type="GO" id="GO:0005509">
    <property type="term" value="F:calcium ion binding"/>
    <property type="evidence" value="ECO:0007669"/>
    <property type="project" value="InterPro"/>
</dbReference>
<accession>A0A1S1HQV7</accession>
<feature type="modified residue" description="Phosphohistidine; by HPr" evidence="14">
    <location>
        <position position="87"/>
    </location>
</feature>
<keyword evidence="13" id="KW-0479">Metal-binding</keyword>
<keyword evidence="18" id="KW-1185">Reference proteome</keyword>
<evidence type="ECO:0000313" key="17">
    <source>
        <dbReference type="EMBL" id="OHT24417.1"/>
    </source>
</evidence>
<dbReference type="InterPro" id="IPR003188">
    <property type="entry name" value="PTS_IIA_lac/cel"/>
</dbReference>
<dbReference type="EMBL" id="ABMABF030000007">
    <property type="protein sequence ID" value="EMJ5134578.1"/>
    <property type="molecule type" value="Genomic_DNA"/>
</dbReference>
<keyword evidence="4" id="KW-0762">Sugar transport</keyword>
<dbReference type="RefSeq" id="WP_070927378.1">
    <property type="nucleotide sequence ID" value="NZ_CANMXG010000006.1"/>
</dbReference>
<reference evidence="16" key="2">
    <citation type="submission" date="2024-02" db="EMBL/GenBank/DDBJ databases">
        <authorList>
            <consortium name="Clinical and Environmental Microbiology Branch: Whole genome sequencing antimicrobial resistance pathogens in the healthcare setting"/>
        </authorList>
    </citation>
    <scope>NUCLEOTIDE SEQUENCE</scope>
    <source>
        <strain evidence="16">2021GO-0154</strain>
    </source>
</reference>
<evidence type="ECO:0000256" key="11">
    <source>
        <dbReference type="ARBA" id="ARBA00082122"/>
    </source>
</evidence>
<evidence type="ECO:0000256" key="2">
    <source>
        <dbReference type="ARBA" id="ARBA00022448"/>
    </source>
</evidence>
<dbReference type="PROSITE" id="PS00018">
    <property type="entry name" value="EF_HAND_1"/>
    <property type="match status" value="1"/>
</dbReference>
<comment type="subcellular location">
    <subcellularLocation>
        <location evidence="1">Cytoplasm</location>
    </subcellularLocation>
</comment>
<evidence type="ECO:0000259" key="15">
    <source>
        <dbReference type="PROSITE" id="PS50222"/>
    </source>
</evidence>
<feature type="domain" description="EF-hand" evidence="15">
    <location>
        <begin position="1"/>
        <end position="25"/>
    </location>
</feature>
<evidence type="ECO:0000313" key="18">
    <source>
        <dbReference type="Proteomes" id="UP000179588"/>
    </source>
</evidence>
<dbReference type="CDD" id="cd00215">
    <property type="entry name" value="PTS_IIA_lac"/>
    <property type="match status" value="1"/>
</dbReference>
<name>A0A1S1HQV7_PROST</name>
<evidence type="ECO:0000256" key="1">
    <source>
        <dbReference type="ARBA" id="ARBA00004496"/>
    </source>
</evidence>
<evidence type="ECO:0000256" key="4">
    <source>
        <dbReference type="ARBA" id="ARBA00022597"/>
    </source>
</evidence>
<dbReference type="GO" id="GO:0016740">
    <property type="term" value="F:transferase activity"/>
    <property type="evidence" value="ECO:0007669"/>
    <property type="project" value="UniProtKB-KW"/>
</dbReference>
<evidence type="ECO:0000256" key="8">
    <source>
        <dbReference type="ARBA" id="ARBA00076229"/>
    </source>
</evidence>
<keyword evidence="2" id="KW-0813">Transport</keyword>
<dbReference type="PROSITE" id="PS50222">
    <property type="entry name" value="EF_HAND_2"/>
    <property type="match status" value="1"/>
</dbReference>
<dbReference type="NCBIfam" id="NF007768">
    <property type="entry name" value="PRK10454.1"/>
    <property type="match status" value="1"/>
</dbReference>
<evidence type="ECO:0000256" key="12">
    <source>
        <dbReference type="PIRSR" id="PIRSR000699-1"/>
    </source>
</evidence>
<dbReference type="GO" id="GO:0005737">
    <property type="term" value="C:cytoplasm"/>
    <property type="evidence" value="ECO:0007669"/>
    <property type="project" value="UniProtKB-SubCell"/>
</dbReference>
<evidence type="ECO:0000256" key="7">
    <source>
        <dbReference type="ARBA" id="ARBA00071241"/>
    </source>
</evidence>
<dbReference type="EMBL" id="LVIE01000135">
    <property type="protein sequence ID" value="OHT24417.1"/>
    <property type="molecule type" value="Genomic_DNA"/>
</dbReference>
<keyword evidence="3" id="KW-0963">Cytoplasm</keyword>
<protein>
    <recommendedName>
        <fullName evidence="7">PTS system N,N'-diacetylchitobiose-specific EIIA component</fullName>
    </recommendedName>
    <alternativeName>
        <fullName evidence="11">EIIA-Chb</fullName>
    </alternativeName>
    <alternativeName>
        <fullName evidence="9">EIII-Chb</fullName>
    </alternativeName>
    <alternativeName>
        <fullName evidence="10">IIIcel</fullName>
    </alternativeName>
    <alternativeName>
        <fullName evidence="8">N,N'-diacetylchitobiose-specific phosphotransferase enzyme IIA component</fullName>
    </alternativeName>
</protein>
<dbReference type="AlphaFoldDB" id="A0A1S1HQV7"/>
<dbReference type="InterPro" id="IPR036542">
    <property type="entry name" value="PTS_IIA_lac/cel_sf"/>
</dbReference>
<dbReference type="PIRSF" id="PIRSF000699">
    <property type="entry name" value="PTS_IILac_III"/>
    <property type="match status" value="1"/>
</dbReference>
<sequence>MIDLDNNGNLSFDDLEEIVMGLIINSGKARSFAYKALEQAKKGQYLEAAELMEQSKLALSDAHKVQTKMIETDMGEGKIKVSLILAHAQDHLMNTMLAKELVTEFIELYKKINS</sequence>
<dbReference type="InterPro" id="IPR002048">
    <property type="entry name" value="EF_hand_dom"/>
</dbReference>
<keyword evidence="13" id="KW-0460">Magnesium</keyword>
<proteinExistence type="predicted"/>
<dbReference type="PROSITE" id="PS51095">
    <property type="entry name" value="PTS_EIIA_TYPE_3"/>
    <property type="match status" value="1"/>
</dbReference>
<comment type="caution">
    <text evidence="17">The sequence shown here is derived from an EMBL/GenBank/DDBJ whole genome shotgun (WGS) entry which is preliminary data.</text>
</comment>
<dbReference type="InterPro" id="IPR018247">
    <property type="entry name" value="EF_Hand_1_Ca_BS"/>
</dbReference>
<evidence type="ECO:0000256" key="6">
    <source>
        <dbReference type="ARBA" id="ARBA00022683"/>
    </source>
</evidence>
<dbReference type="OrthoDB" id="350602at2"/>